<dbReference type="InterPro" id="IPR027961">
    <property type="entry name" value="DUF4442"/>
</dbReference>
<gene>
    <name evidence="1" type="ORF">AO384_0882</name>
</gene>
<dbReference type="InterPro" id="IPR029069">
    <property type="entry name" value="HotDog_dom_sf"/>
</dbReference>
<evidence type="ECO:0000313" key="2">
    <source>
        <dbReference type="Proteomes" id="UP000078228"/>
    </source>
</evidence>
<evidence type="ECO:0008006" key="3">
    <source>
        <dbReference type="Google" id="ProtNLM"/>
    </source>
</evidence>
<dbReference type="Pfam" id="PF14539">
    <property type="entry name" value="DUF4442"/>
    <property type="match status" value="1"/>
</dbReference>
<accession>A0A198UJS4</accession>
<evidence type="ECO:0000313" key="1">
    <source>
        <dbReference type="EMBL" id="OAU96524.1"/>
    </source>
</evidence>
<dbReference type="Proteomes" id="UP000078228">
    <property type="component" value="Unassembled WGS sequence"/>
</dbReference>
<reference evidence="1 2" key="1">
    <citation type="journal article" date="2016" name="Genome Biol. Evol.">
        <title>Comparative Genomic Analyses of the Moraxella catarrhalis Serosensitive and Seroresistant Lineages Demonstrate Their Independent Evolution.</title>
        <authorList>
            <person name="Earl J.P."/>
            <person name="de Vries S.P."/>
            <person name="Ahmed A."/>
            <person name="Powell E."/>
            <person name="Schultz M.P."/>
            <person name="Hermans P.W."/>
            <person name="Hill D.J."/>
            <person name="Zhou Z."/>
            <person name="Constantinidou C.I."/>
            <person name="Hu F.Z."/>
            <person name="Bootsma H.J."/>
            <person name="Ehrlich G.D."/>
        </authorList>
    </citation>
    <scope>NUCLEOTIDE SEQUENCE [LARGE SCALE GENOMIC DNA]</scope>
    <source>
        <strain evidence="1 2">Z7542</strain>
    </source>
</reference>
<dbReference type="Gene3D" id="3.10.129.10">
    <property type="entry name" value="Hotdog Thioesterase"/>
    <property type="match status" value="1"/>
</dbReference>
<protein>
    <recommendedName>
        <fullName evidence="3">DUF4442 domain-containing protein</fullName>
    </recommendedName>
</protein>
<name>A0A198UJS4_MORCA</name>
<dbReference type="EMBL" id="LXHC01000017">
    <property type="protein sequence ID" value="OAU96524.1"/>
    <property type="molecule type" value="Genomic_DNA"/>
</dbReference>
<dbReference type="AlphaFoldDB" id="A0A198UJS4"/>
<dbReference type="OrthoDB" id="9814774at2"/>
<sequence length="169" mass="19049">MFAHTKSKLDKLIKQGKKSTYPQLLPYLIKKRMNAFAPFVGAGIRVQTMDLDNGLCVIVMPLTRLNCYFDDKQFTGSLMMMTEPFIKVILAHRLGKDYTIKDKSAHIEFFAQAGSAVTARIRVDTSEILEIIELTKTGELIREYDIDIVDGHQKVVATITKAVVITPKN</sequence>
<proteinExistence type="predicted"/>
<dbReference type="PATRIC" id="fig|480.237.peg.1459"/>
<organism evidence="1 2">
    <name type="scientific">Moraxella catarrhalis</name>
    <name type="common">Branhamella catarrhalis</name>
    <dbReference type="NCBI Taxonomy" id="480"/>
    <lineage>
        <taxon>Bacteria</taxon>
        <taxon>Pseudomonadati</taxon>
        <taxon>Pseudomonadota</taxon>
        <taxon>Gammaproteobacteria</taxon>
        <taxon>Moraxellales</taxon>
        <taxon>Moraxellaceae</taxon>
        <taxon>Moraxella</taxon>
    </lineage>
</organism>
<keyword evidence="2" id="KW-1185">Reference proteome</keyword>
<dbReference type="RefSeq" id="WP_064611295.1">
    <property type="nucleotide sequence ID" value="NZ_LXHB01000088.1"/>
</dbReference>
<dbReference type="SUPFAM" id="SSF54637">
    <property type="entry name" value="Thioesterase/thiol ester dehydrase-isomerase"/>
    <property type="match status" value="1"/>
</dbReference>
<comment type="caution">
    <text evidence="1">The sequence shown here is derived from an EMBL/GenBank/DDBJ whole genome shotgun (WGS) entry which is preliminary data.</text>
</comment>